<dbReference type="InterPro" id="IPR000477">
    <property type="entry name" value="RT_dom"/>
</dbReference>
<dbReference type="PANTHER" id="PTHR21301:SF10">
    <property type="entry name" value="REVERSE TRANSCRIPTASE DOMAIN-CONTAINING PROTEIN"/>
    <property type="match status" value="1"/>
</dbReference>
<dbReference type="CDD" id="cd00304">
    <property type="entry name" value="RT_like"/>
    <property type="match status" value="1"/>
</dbReference>
<keyword evidence="3" id="KW-1185">Reference proteome</keyword>
<feature type="domain" description="Reverse transcriptase" evidence="1">
    <location>
        <begin position="250"/>
        <end position="496"/>
    </location>
</feature>
<dbReference type="InterPro" id="IPR058912">
    <property type="entry name" value="HTH_animal"/>
</dbReference>
<protein>
    <recommendedName>
        <fullName evidence="1">Reverse transcriptase domain-containing protein</fullName>
    </recommendedName>
</protein>
<evidence type="ECO:0000259" key="1">
    <source>
        <dbReference type="PROSITE" id="PS50878"/>
    </source>
</evidence>
<evidence type="ECO:0000313" key="2">
    <source>
        <dbReference type="EnsemblMetazoa" id="AALFPA23_015410.P22405"/>
    </source>
</evidence>
<dbReference type="SUPFAM" id="SSF56672">
    <property type="entry name" value="DNA/RNA polymerases"/>
    <property type="match status" value="1"/>
</dbReference>
<organism evidence="2 3">
    <name type="scientific">Aedes albopictus</name>
    <name type="common">Asian tiger mosquito</name>
    <name type="synonym">Stegomyia albopicta</name>
    <dbReference type="NCBI Taxonomy" id="7160"/>
    <lineage>
        <taxon>Eukaryota</taxon>
        <taxon>Metazoa</taxon>
        <taxon>Ecdysozoa</taxon>
        <taxon>Arthropoda</taxon>
        <taxon>Hexapoda</taxon>
        <taxon>Insecta</taxon>
        <taxon>Pterygota</taxon>
        <taxon>Neoptera</taxon>
        <taxon>Endopterygota</taxon>
        <taxon>Diptera</taxon>
        <taxon>Nematocera</taxon>
        <taxon>Culicoidea</taxon>
        <taxon>Culicidae</taxon>
        <taxon>Culicinae</taxon>
        <taxon>Aedini</taxon>
        <taxon>Aedes</taxon>
        <taxon>Stegomyia</taxon>
    </lineage>
</organism>
<dbReference type="RefSeq" id="XP_062714237.1">
    <property type="nucleotide sequence ID" value="XM_062858253.1"/>
</dbReference>
<evidence type="ECO:0000313" key="3">
    <source>
        <dbReference type="Proteomes" id="UP000069940"/>
    </source>
</evidence>
<reference evidence="2" key="2">
    <citation type="submission" date="2025-05" db="UniProtKB">
        <authorList>
            <consortium name="EnsemblMetazoa"/>
        </authorList>
    </citation>
    <scope>IDENTIFICATION</scope>
    <source>
        <strain evidence="2">Foshan</strain>
    </source>
</reference>
<accession>A0ABM1Z622</accession>
<dbReference type="EnsemblMetazoa" id="AALFPA23_015410.R22405">
    <property type="protein sequence ID" value="AALFPA23_015410.P22405"/>
    <property type="gene ID" value="AALFPA23_015410"/>
</dbReference>
<dbReference type="PROSITE" id="PS50878">
    <property type="entry name" value="RT_POL"/>
    <property type="match status" value="1"/>
</dbReference>
<reference evidence="3" key="1">
    <citation type="journal article" date="2015" name="Proc. Natl. Acad. Sci. U.S.A.">
        <title>Genome sequence of the Asian Tiger mosquito, Aedes albopictus, reveals insights into its biology, genetics, and evolution.</title>
        <authorList>
            <person name="Chen X.G."/>
            <person name="Jiang X."/>
            <person name="Gu J."/>
            <person name="Xu M."/>
            <person name="Wu Y."/>
            <person name="Deng Y."/>
            <person name="Zhang C."/>
            <person name="Bonizzoni M."/>
            <person name="Dermauw W."/>
            <person name="Vontas J."/>
            <person name="Armbruster P."/>
            <person name="Huang X."/>
            <person name="Yang Y."/>
            <person name="Zhang H."/>
            <person name="He W."/>
            <person name="Peng H."/>
            <person name="Liu Y."/>
            <person name="Wu K."/>
            <person name="Chen J."/>
            <person name="Lirakis M."/>
            <person name="Topalis P."/>
            <person name="Van Leeuwen T."/>
            <person name="Hall A.B."/>
            <person name="Jiang X."/>
            <person name="Thorpe C."/>
            <person name="Mueller R.L."/>
            <person name="Sun C."/>
            <person name="Waterhouse R.M."/>
            <person name="Yan G."/>
            <person name="Tu Z.J."/>
            <person name="Fang X."/>
            <person name="James A.A."/>
        </authorList>
    </citation>
    <scope>NUCLEOTIDE SEQUENCE [LARGE SCALE GENOMIC DNA]</scope>
    <source>
        <strain evidence="3">Foshan</strain>
    </source>
</reference>
<dbReference type="Pfam" id="PF26215">
    <property type="entry name" value="HTH_animal"/>
    <property type="match status" value="1"/>
</dbReference>
<dbReference type="GeneID" id="134291010"/>
<dbReference type="PANTHER" id="PTHR21301">
    <property type="entry name" value="REVERSE TRANSCRIPTASE"/>
    <property type="match status" value="1"/>
</dbReference>
<dbReference type="Proteomes" id="UP000069940">
    <property type="component" value="Unassembled WGS sequence"/>
</dbReference>
<sequence length="768" mass="88183">MEEIDHLDEALDRCAELEEHLQFTLNYVTRLRKKHYGNVEPALNRSSTESLLDVLICSSYADKGFNVSDEDLATQQQQQQQEEEQPISYLCRTPADIRKSFNFMKTTTIKIQRDLELCLTRLGLKGDKYPMICKLDRETCDKNRCAIANQIQNHLHAERRGKNDASNNFFRSATASTKKFLSEHPDIVVIEADKGNKTVVMKRYEYDRKLQAMIDDDVTYIKLNSDPTASYQRKNNQFAKRLADLKLIDRKTEMRLNTYTATAPRIYGAPKAHKEGLPLRPVVACMTSPTYELSKYVGSIIQSSIKSNYNVLDSFSFCEYINNVQLPPDYVLVSLDVVSLFTCIPRELVVQNVIMRWDEIKENTNINLDLFLEMTEFCINCSYFQFKGQSYQQVFGTAMGNPLSPIIADLVMETLLDSVTKKIKFPIPVIKKYVDDLMLAIPKGEIETVRNEFNQYHEKIQFTVEVEQDGKLPYLDLLLVRKPDQSIKTEWYAKPIASGRFLNYLSAHSMTLKMNVAKNLIKRVTTFSTNVDEATAKKIVHKQLRQNDYPKPLINRLINRHRENPPTTAPPTDAENSKQFRSIVNIGTLTRKIQRTLREDYPEVVICPQQRKTVKSIIPGVKDKLEANQRSNVIYKIPCADCRASYVGMTSCRLKDRVSGHRSTINKLEELRAAGKDETDHEMARLREKTALLDHCITNNHNFLLDKVEVLDSSNKKQNLAILESCHILNTPNTVNKRTDTENLSGTYAGVLHTVKTTQHTTHRRTEE</sequence>
<name>A0ABM1Z622_AEDAL</name>
<proteinExistence type="predicted"/>
<dbReference type="InterPro" id="IPR043502">
    <property type="entry name" value="DNA/RNA_pol_sf"/>
</dbReference>